<evidence type="ECO:0000313" key="8">
    <source>
        <dbReference type="Proteomes" id="UP001162164"/>
    </source>
</evidence>
<feature type="transmembrane region" description="Helical" evidence="5">
    <location>
        <begin position="148"/>
        <end position="174"/>
    </location>
</feature>
<keyword evidence="2 5" id="KW-0812">Transmembrane</keyword>
<dbReference type="InterPro" id="IPR005828">
    <property type="entry name" value="MFS_sugar_transport-like"/>
</dbReference>
<reference evidence="7" key="1">
    <citation type="journal article" date="2023" name="Insect Mol. Biol.">
        <title>Genome sequencing provides insights into the evolution of gene families encoding plant cell wall-degrading enzymes in longhorned beetles.</title>
        <authorList>
            <person name="Shin N.R."/>
            <person name="Okamura Y."/>
            <person name="Kirsch R."/>
            <person name="Pauchet Y."/>
        </authorList>
    </citation>
    <scope>NUCLEOTIDE SEQUENCE</scope>
    <source>
        <strain evidence="7">MMC_N1</strain>
    </source>
</reference>
<feature type="transmembrane region" description="Helical" evidence="5">
    <location>
        <begin position="87"/>
        <end position="107"/>
    </location>
</feature>
<dbReference type="Pfam" id="PF00083">
    <property type="entry name" value="Sugar_tr"/>
    <property type="match status" value="1"/>
</dbReference>
<accession>A0ABQ9JHZ5</accession>
<comment type="caution">
    <text evidence="7">The sequence shown here is derived from an EMBL/GenBank/DDBJ whole genome shotgun (WGS) entry which is preliminary data.</text>
</comment>
<evidence type="ECO:0000256" key="5">
    <source>
        <dbReference type="SAM" id="Phobius"/>
    </source>
</evidence>
<dbReference type="InterPro" id="IPR036259">
    <property type="entry name" value="MFS_trans_sf"/>
</dbReference>
<evidence type="ECO:0000259" key="6">
    <source>
        <dbReference type="PROSITE" id="PS50850"/>
    </source>
</evidence>
<dbReference type="PANTHER" id="PTHR48021:SF47">
    <property type="entry name" value="GH17672P"/>
    <property type="match status" value="1"/>
</dbReference>
<protein>
    <recommendedName>
        <fullName evidence="6">Major facilitator superfamily (MFS) profile domain-containing protein</fullName>
    </recommendedName>
</protein>
<feature type="domain" description="Major facilitator superfamily (MFS) profile" evidence="6">
    <location>
        <begin position="1"/>
        <end position="180"/>
    </location>
</feature>
<dbReference type="Gene3D" id="1.20.1250.20">
    <property type="entry name" value="MFS general substrate transporter like domains"/>
    <property type="match status" value="1"/>
</dbReference>
<proteinExistence type="predicted"/>
<evidence type="ECO:0000256" key="4">
    <source>
        <dbReference type="ARBA" id="ARBA00023136"/>
    </source>
</evidence>
<feature type="transmembrane region" description="Helical" evidence="5">
    <location>
        <begin position="114"/>
        <end position="136"/>
    </location>
</feature>
<dbReference type="InterPro" id="IPR050549">
    <property type="entry name" value="MFS_Trehalose_Transporter"/>
</dbReference>
<organism evidence="7 8">
    <name type="scientific">Molorchus minor</name>
    <dbReference type="NCBI Taxonomy" id="1323400"/>
    <lineage>
        <taxon>Eukaryota</taxon>
        <taxon>Metazoa</taxon>
        <taxon>Ecdysozoa</taxon>
        <taxon>Arthropoda</taxon>
        <taxon>Hexapoda</taxon>
        <taxon>Insecta</taxon>
        <taxon>Pterygota</taxon>
        <taxon>Neoptera</taxon>
        <taxon>Endopterygota</taxon>
        <taxon>Coleoptera</taxon>
        <taxon>Polyphaga</taxon>
        <taxon>Cucujiformia</taxon>
        <taxon>Chrysomeloidea</taxon>
        <taxon>Cerambycidae</taxon>
        <taxon>Lamiinae</taxon>
        <taxon>Monochamini</taxon>
        <taxon>Molorchus</taxon>
    </lineage>
</organism>
<evidence type="ECO:0000313" key="7">
    <source>
        <dbReference type="EMBL" id="KAJ8977229.1"/>
    </source>
</evidence>
<dbReference type="EMBL" id="JAPWTJ010000570">
    <property type="protein sequence ID" value="KAJ8977229.1"/>
    <property type="molecule type" value="Genomic_DNA"/>
</dbReference>
<feature type="transmembrane region" description="Helical" evidence="5">
    <location>
        <begin position="49"/>
        <end position="72"/>
    </location>
</feature>
<name>A0ABQ9JHZ5_9CUCU</name>
<dbReference type="PANTHER" id="PTHR48021">
    <property type="match status" value="1"/>
</dbReference>
<keyword evidence="4 5" id="KW-0472">Membrane</keyword>
<evidence type="ECO:0000256" key="1">
    <source>
        <dbReference type="ARBA" id="ARBA00004141"/>
    </source>
</evidence>
<dbReference type="SUPFAM" id="SSF103473">
    <property type="entry name" value="MFS general substrate transporter"/>
    <property type="match status" value="1"/>
</dbReference>
<dbReference type="PROSITE" id="PS50850">
    <property type="entry name" value="MFS"/>
    <property type="match status" value="1"/>
</dbReference>
<dbReference type="InterPro" id="IPR020846">
    <property type="entry name" value="MFS_dom"/>
</dbReference>
<evidence type="ECO:0000256" key="3">
    <source>
        <dbReference type="ARBA" id="ARBA00022989"/>
    </source>
</evidence>
<comment type="subcellular location">
    <subcellularLocation>
        <location evidence="1">Membrane</location>
        <topology evidence="1">Multi-pass membrane protein</topology>
    </subcellularLocation>
</comment>
<gene>
    <name evidence="7" type="ORF">NQ317_003804</name>
</gene>
<dbReference type="Proteomes" id="UP001162164">
    <property type="component" value="Unassembled WGS sequence"/>
</dbReference>
<evidence type="ECO:0000256" key="2">
    <source>
        <dbReference type="ARBA" id="ARBA00022692"/>
    </source>
</evidence>
<sequence>MVGPFPFSFIADQLAKTEYKKNWKKLRRTSKEEDGRLMDILSRKELRKALIICLILIIAQELSGFCAITFYLQPIFDSAGTGLSSDISALIVGFAMLVSSFVSPFLVDRLGRKLLVIVSCFGMSLALFILGAFFYVQDSTDYSTDPILWIPIFSLIFFIFSFNFGMCTIPWTLCAELFPE</sequence>
<keyword evidence="3 5" id="KW-1133">Transmembrane helix</keyword>
<keyword evidence="8" id="KW-1185">Reference proteome</keyword>